<dbReference type="RefSeq" id="XP_002485547.1">
    <property type="nucleotide sequence ID" value="XM_002485502.1"/>
</dbReference>
<evidence type="ECO:0000259" key="2">
    <source>
        <dbReference type="Pfam" id="PF20263"/>
    </source>
</evidence>
<dbReference type="HOGENOM" id="CLU_037437_1_0_1"/>
<feature type="region of interest" description="Disordered" evidence="1">
    <location>
        <begin position="331"/>
        <end position="353"/>
    </location>
</feature>
<organism evidence="3 4">
    <name type="scientific">Talaromyces stipitatus (strain ATCC 10500 / CBS 375.48 / QM 6759 / NRRL 1006)</name>
    <name type="common">Penicillium stipitatum</name>
    <dbReference type="NCBI Taxonomy" id="441959"/>
    <lineage>
        <taxon>Eukaryota</taxon>
        <taxon>Fungi</taxon>
        <taxon>Dikarya</taxon>
        <taxon>Ascomycota</taxon>
        <taxon>Pezizomycotina</taxon>
        <taxon>Eurotiomycetes</taxon>
        <taxon>Eurotiomycetidae</taxon>
        <taxon>Eurotiales</taxon>
        <taxon>Trichocomaceae</taxon>
        <taxon>Talaromyces</taxon>
        <taxon>Talaromyces sect. Talaromyces</taxon>
    </lineage>
</organism>
<dbReference type="eggNOG" id="ENOG502S9TZ">
    <property type="taxonomic scope" value="Eukaryota"/>
</dbReference>
<dbReference type="Proteomes" id="UP000001745">
    <property type="component" value="Unassembled WGS sequence"/>
</dbReference>
<proteinExistence type="predicted"/>
<keyword evidence="4" id="KW-1185">Reference proteome</keyword>
<dbReference type="AlphaFoldDB" id="B8MIT2"/>
<dbReference type="GeneID" id="8109075"/>
<dbReference type="OrthoDB" id="5521299at2759"/>
<dbReference type="Pfam" id="PF20263">
    <property type="entry name" value="LYRM2-like"/>
    <property type="match status" value="1"/>
</dbReference>
<feature type="domain" description="LYR motif-containing protein Cup1-like N-terminal" evidence="2">
    <location>
        <begin position="22"/>
        <end position="113"/>
    </location>
</feature>
<reference evidence="4" key="1">
    <citation type="journal article" date="2015" name="Genome Announc.">
        <title>Genome sequence of the AIDS-associated pathogen Penicillium marneffei (ATCC18224) and its near taxonomic relative Talaromyces stipitatus (ATCC10500).</title>
        <authorList>
            <person name="Nierman W.C."/>
            <person name="Fedorova-Abrams N.D."/>
            <person name="Andrianopoulos A."/>
        </authorList>
    </citation>
    <scope>NUCLEOTIDE SEQUENCE [LARGE SCALE GENOMIC DNA]</scope>
    <source>
        <strain evidence="4">ATCC 10500 / CBS 375.48 / QM 6759 / NRRL 1006</strain>
    </source>
</reference>
<dbReference type="InterPro" id="IPR046896">
    <property type="entry name" value="Cup1-like_N"/>
</dbReference>
<evidence type="ECO:0000313" key="3">
    <source>
        <dbReference type="EMBL" id="EED15594.1"/>
    </source>
</evidence>
<name>B8MIT2_TALSN</name>
<feature type="region of interest" description="Disordered" evidence="1">
    <location>
        <begin position="43"/>
        <end position="69"/>
    </location>
</feature>
<evidence type="ECO:0000256" key="1">
    <source>
        <dbReference type="SAM" id="MobiDB-lite"/>
    </source>
</evidence>
<dbReference type="PhylomeDB" id="B8MIT2"/>
<accession>B8MIT2</accession>
<sequence>MSQGSLAPPEVWRHLLRATLLARKYMYKYVVDRYRKKLYDTAANDQKHKQSHPSSMLQKRPNATSLERQKKLHKSARNILSFLQRGNQGYQQPLNKILMLAYGRIGPKKYTLLSHLLPNTRGEKKSFNSSAEIEEYLEQKKKEPVGDDWQLPEVLQSLIKAQRNSSYARSVHGKRFRASDTLNIPNLNSWMKPVPECRRANIRKRLLNRSKYAALPPPDPNELNILRGLIDGTEPWKPPVRRVKVAPAAEQSSLETLIYAGPQGGLSFRQAYLDGRPHRLTRRFMRTLWERIYKLMPRQGTNLKGQLKFSFPESESRPIVLTMGKEEFQNLFGDDDHGHDAQSTAVNGQQREY</sequence>
<dbReference type="OMA" id="QWRHLFR"/>
<feature type="compositionally biased region" description="Basic and acidic residues" evidence="1">
    <location>
        <begin position="331"/>
        <end position="340"/>
    </location>
</feature>
<feature type="compositionally biased region" description="Polar residues" evidence="1">
    <location>
        <begin position="52"/>
        <end position="66"/>
    </location>
</feature>
<dbReference type="InParanoid" id="B8MIT2"/>
<feature type="compositionally biased region" description="Polar residues" evidence="1">
    <location>
        <begin position="341"/>
        <end position="353"/>
    </location>
</feature>
<evidence type="ECO:0000313" key="4">
    <source>
        <dbReference type="Proteomes" id="UP000001745"/>
    </source>
</evidence>
<dbReference type="VEuPathDB" id="FungiDB:TSTA_050330"/>
<gene>
    <name evidence="3" type="ORF">TSTA_050330</name>
</gene>
<dbReference type="EMBL" id="EQ962657">
    <property type="protein sequence ID" value="EED15594.1"/>
    <property type="molecule type" value="Genomic_DNA"/>
</dbReference>
<protein>
    <recommendedName>
        <fullName evidence="2">LYR motif-containing protein Cup1-like N-terminal domain-containing protein</fullName>
    </recommendedName>
</protein>